<dbReference type="OrthoDB" id="9381361at2759"/>
<keyword evidence="3" id="KW-1185">Reference proteome</keyword>
<dbReference type="GeneTree" id="ENSGT00940000159821"/>
<keyword evidence="1" id="KW-0812">Transmembrane</keyword>
<evidence type="ECO:0000313" key="3">
    <source>
        <dbReference type="Proteomes" id="UP000000539"/>
    </source>
</evidence>
<dbReference type="InterPro" id="IPR051130">
    <property type="entry name" value="Mito_struct-func_regulator"/>
</dbReference>
<protein>
    <submittedName>
        <fullName evidence="2">AarF domain containing kinase 5</fullName>
    </submittedName>
</protein>
<dbReference type="PANTHER" id="PTHR43173:SF28">
    <property type="entry name" value="AARF DOMAIN CONTAINING KINASE 5"/>
    <property type="match status" value="1"/>
</dbReference>
<dbReference type="PANTHER" id="PTHR43173">
    <property type="entry name" value="ABC1 FAMILY PROTEIN"/>
    <property type="match status" value="1"/>
</dbReference>
<organism evidence="2 3">
    <name type="scientific">Gallus gallus</name>
    <name type="common">Chicken</name>
    <dbReference type="NCBI Taxonomy" id="9031"/>
    <lineage>
        <taxon>Eukaryota</taxon>
        <taxon>Metazoa</taxon>
        <taxon>Chordata</taxon>
        <taxon>Craniata</taxon>
        <taxon>Vertebrata</taxon>
        <taxon>Euteleostomi</taxon>
        <taxon>Archelosauria</taxon>
        <taxon>Archosauria</taxon>
        <taxon>Dinosauria</taxon>
        <taxon>Saurischia</taxon>
        <taxon>Theropoda</taxon>
        <taxon>Coelurosauria</taxon>
        <taxon>Aves</taxon>
        <taxon>Neognathae</taxon>
        <taxon>Galloanserae</taxon>
        <taxon>Galliformes</taxon>
        <taxon>Phasianidae</taxon>
        <taxon>Phasianinae</taxon>
        <taxon>Gallus</taxon>
    </lineage>
</organism>
<dbReference type="Ensembl" id="ENSGALT00010019335.1">
    <property type="protein sequence ID" value="ENSGALP00010010883.1"/>
    <property type="gene ID" value="ENSGALG00010008108.1"/>
</dbReference>
<keyword evidence="1" id="KW-1133">Transmembrane helix</keyword>
<name>A0A8V0XW18_CHICK</name>
<reference evidence="2" key="3">
    <citation type="submission" date="2025-09" db="UniProtKB">
        <authorList>
            <consortium name="Ensembl"/>
        </authorList>
    </citation>
    <scope>IDENTIFICATION</scope>
    <source>
        <strain evidence="2">broiler</strain>
    </source>
</reference>
<keyword evidence="1" id="KW-0472">Membrane</keyword>
<evidence type="ECO:0000313" key="2">
    <source>
        <dbReference type="Ensembl" id="ENSGALP00010010883.1"/>
    </source>
</evidence>
<dbReference type="AlphaFoldDB" id="A0A8V0XW18"/>
<reference evidence="2" key="1">
    <citation type="submission" date="2020-11" db="EMBL/GenBank/DDBJ databases">
        <title>Gallus gallus (Chicken) genome, bGalGal1, GRCg7b, maternal haplotype autosomes + Z &amp; W.</title>
        <authorList>
            <person name="Warren W."/>
            <person name="Formenti G."/>
            <person name="Fedrigo O."/>
            <person name="Haase B."/>
            <person name="Mountcastle J."/>
            <person name="Balacco J."/>
            <person name="Tracey A."/>
            <person name="Schneider V."/>
            <person name="Okimoto R."/>
            <person name="Cheng H."/>
            <person name="Hawken R."/>
            <person name="Howe K."/>
            <person name="Jarvis E.D."/>
        </authorList>
    </citation>
    <scope>NUCLEOTIDE SEQUENCE [LARGE SCALE GENOMIC DNA]</scope>
    <source>
        <strain evidence="2">Broiler</strain>
    </source>
</reference>
<reference evidence="2" key="2">
    <citation type="submission" date="2025-08" db="UniProtKB">
        <authorList>
            <consortium name="Ensembl"/>
        </authorList>
    </citation>
    <scope>IDENTIFICATION</scope>
    <source>
        <strain evidence="2">broiler</strain>
    </source>
</reference>
<accession>A0A8V0XW18</accession>
<proteinExistence type="predicted"/>
<evidence type="ECO:0000256" key="1">
    <source>
        <dbReference type="SAM" id="Phobius"/>
    </source>
</evidence>
<dbReference type="Proteomes" id="UP000000539">
    <property type="component" value="Chromosome 2"/>
</dbReference>
<gene>
    <name evidence="2" type="primary">ADCK5</name>
</gene>
<feature type="transmembrane region" description="Helical" evidence="1">
    <location>
        <begin position="21"/>
        <end position="45"/>
    </location>
</feature>
<sequence length="449" mass="50534">MGQRAAVLRFRPRPPRAELRVRARLPVLLPVAAVVAVPIGCYFGAAPPQRRRLRLLLGGVGRFARSLSVGVGISVDYWWTQHVELWGVEEGSAPFEAAMARCHERGAERLLRGALRNGGLYVKLGQGLCAMGHLLPPQYPRVLRALEDRALPQRGQQVDELFLEDPDIPIYVPIYVPIMSPYMSLWRPQVDELFLEDPHIPMYIPIYDVPLAPPGGRAVPGGSPYPHICPHIPIYVPMSPYPHVYPHVPTLSLWRPLVDELFLEDPHIPIYIYMSLWRPLVDELFLEDPHIPIYVPIYDVPLAPPGGRAVPGGSPYPHIYPHIPIYICPSGAPWWTSCSWRIPISPYMSPYPHICPHIPMYIPISPCKSPCPDAVPLAPPGGRAVPGGSPYPHICPHIPMYIPISPCISPYMSLWRPQVDELFLEDPHIPIYIPISPYMSPYMMSLWRP</sequence>